<dbReference type="Proteomes" id="UP000230842">
    <property type="component" value="Unassembled WGS sequence"/>
</dbReference>
<feature type="signal peptide" evidence="2">
    <location>
        <begin position="1"/>
        <end position="25"/>
    </location>
</feature>
<dbReference type="AlphaFoldDB" id="A0A2M9BE81"/>
<keyword evidence="4" id="KW-1185">Reference proteome</keyword>
<feature type="region of interest" description="Disordered" evidence="1">
    <location>
        <begin position="28"/>
        <end position="127"/>
    </location>
</feature>
<evidence type="ECO:0000256" key="2">
    <source>
        <dbReference type="SAM" id="SignalP"/>
    </source>
</evidence>
<name>A0A2M9BE81_9ACTN</name>
<dbReference type="RefSeq" id="WP_039348888.1">
    <property type="nucleotide sequence ID" value="NZ_PGEZ01000001.1"/>
</dbReference>
<dbReference type="EMBL" id="PGEZ01000001">
    <property type="protein sequence ID" value="PJJ56265.1"/>
    <property type="molecule type" value="Genomic_DNA"/>
</dbReference>
<sequence length="127" mass="12657">MTWTTKLALGLLATLAVVVGGAALAAALTSPAPDPGVTTPVRIDPPATAPDSTARPGSTAAPQDDDADDDDDDDDRLEHRAPKPRTLHGEGGVGQAPRLDSGGGGGGGDDDDDDGDDGDDDDEGDDD</sequence>
<feature type="compositionally biased region" description="Acidic residues" evidence="1">
    <location>
        <begin position="108"/>
        <end position="127"/>
    </location>
</feature>
<proteinExistence type="predicted"/>
<organism evidence="3 4">
    <name type="scientific">Mumia flava</name>
    <dbReference type="NCBI Taxonomy" id="1348852"/>
    <lineage>
        <taxon>Bacteria</taxon>
        <taxon>Bacillati</taxon>
        <taxon>Actinomycetota</taxon>
        <taxon>Actinomycetes</taxon>
        <taxon>Propionibacteriales</taxon>
        <taxon>Nocardioidaceae</taxon>
        <taxon>Mumia</taxon>
    </lineage>
</organism>
<comment type="caution">
    <text evidence="3">The sequence shown here is derived from an EMBL/GenBank/DDBJ whole genome shotgun (WGS) entry which is preliminary data.</text>
</comment>
<keyword evidence="2" id="KW-0732">Signal</keyword>
<reference evidence="3 4" key="1">
    <citation type="submission" date="2017-11" db="EMBL/GenBank/DDBJ databases">
        <title>Genomic Encyclopedia of Archaeal and Bacterial Type Strains, Phase II (KMG-II): From Individual Species to Whole Genera.</title>
        <authorList>
            <person name="Goeker M."/>
        </authorList>
    </citation>
    <scope>NUCLEOTIDE SEQUENCE [LARGE SCALE GENOMIC DNA]</scope>
    <source>
        <strain evidence="3 4">DSM 27763</strain>
    </source>
</reference>
<accession>A0A2M9BE81</accession>
<evidence type="ECO:0000313" key="4">
    <source>
        <dbReference type="Proteomes" id="UP000230842"/>
    </source>
</evidence>
<feature type="chain" id="PRO_5014728234" description="Small secreted hydrophilic protein" evidence="2">
    <location>
        <begin position="26"/>
        <end position="127"/>
    </location>
</feature>
<evidence type="ECO:0000256" key="1">
    <source>
        <dbReference type="SAM" id="MobiDB-lite"/>
    </source>
</evidence>
<evidence type="ECO:0008006" key="5">
    <source>
        <dbReference type="Google" id="ProtNLM"/>
    </source>
</evidence>
<feature type="compositionally biased region" description="Acidic residues" evidence="1">
    <location>
        <begin position="63"/>
        <end position="75"/>
    </location>
</feature>
<evidence type="ECO:0000313" key="3">
    <source>
        <dbReference type="EMBL" id="PJJ56265.1"/>
    </source>
</evidence>
<gene>
    <name evidence="3" type="ORF">CLV56_0469</name>
</gene>
<protein>
    <recommendedName>
        <fullName evidence="5">Small secreted hydrophilic protein</fullName>
    </recommendedName>
</protein>